<evidence type="ECO:0000256" key="11">
    <source>
        <dbReference type="SAM" id="MobiDB-lite"/>
    </source>
</evidence>
<evidence type="ECO:0000256" key="10">
    <source>
        <dbReference type="RuleBase" id="RU003435"/>
    </source>
</evidence>
<gene>
    <name evidence="14" type="ORF">ONZ51_g326</name>
</gene>
<comment type="subcellular location">
    <subcellularLocation>
        <location evidence="1">Cytoplasm</location>
    </subcellularLocation>
</comment>
<comment type="caution">
    <text evidence="14">The sequence shown here is derived from an EMBL/GenBank/DDBJ whole genome shotgun (WGS) entry which is preliminary data.</text>
</comment>
<keyword evidence="8 10" id="KW-0482">Metalloprotease</keyword>
<keyword evidence="6 10" id="KW-0378">Hydrolase</keyword>
<comment type="similarity">
    <text evidence="2 10">Belongs to the peptidase M3 family.</text>
</comment>
<keyword evidence="12" id="KW-0472">Membrane</keyword>
<feature type="domain" description="Small ribosomal subunit protein mS41 SAM" evidence="13">
    <location>
        <begin position="798"/>
        <end position="872"/>
    </location>
</feature>
<dbReference type="Gene3D" id="1.20.1050.40">
    <property type="entry name" value="Endopeptidase. Chain P, domain 1"/>
    <property type="match status" value="1"/>
</dbReference>
<keyword evidence="5 10" id="KW-0479">Metal-binding</keyword>
<evidence type="ECO:0000256" key="4">
    <source>
        <dbReference type="ARBA" id="ARBA00022670"/>
    </source>
</evidence>
<dbReference type="PANTHER" id="PTHR11804">
    <property type="entry name" value="PROTEASE M3 THIMET OLIGOPEPTIDASE-RELATED"/>
    <property type="match status" value="1"/>
</dbReference>
<keyword evidence="12" id="KW-0812">Transmembrane</keyword>
<dbReference type="InterPro" id="IPR024077">
    <property type="entry name" value="Neurolysin/TOP_dom2"/>
</dbReference>
<dbReference type="InterPro" id="IPR019083">
    <property type="entry name" value="SAM_Ribosomal_mS41"/>
</dbReference>
<dbReference type="Pfam" id="PF09597">
    <property type="entry name" value="SAM_Ribosomal_mS41"/>
    <property type="match status" value="1"/>
</dbReference>
<dbReference type="AlphaFoldDB" id="A0AAD7XE20"/>
<comment type="function">
    <text evidence="9">Cleaves proteins, imported into the mitochondrion, to their mature size. While most mitochondrial precursor proteins are processed to the mature form in one step by mitochondrial processing peptidase (MPP), the sequential cleavage by MIP of an octapeptide after initial processing by MPP is a required step for a subgroup of nuclear-encoded precursor proteins destined for the matrix or the inner membrane.</text>
</comment>
<dbReference type="Proteomes" id="UP001215151">
    <property type="component" value="Unassembled WGS sequence"/>
</dbReference>
<protein>
    <recommendedName>
        <fullName evidence="13">Small ribosomal subunit protein mS41 SAM domain-containing protein</fullName>
    </recommendedName>
</protein>
<sequence>MKPRAVCTVAVSALRRRPLLGVAVGVGALAALRQTLPGAAVRLSSLQPLVTPLLHPARALNGLSHYRSQSTLSGLFSLSPADSIMASLNPPQAAPKWTHTPEEVLKLTTDAIAEYRALEDRVAALKPEECNFESVFLTLAHAENKFNAIAEPLSFYQNVSPSKELRDASNKAEVMVRDFGVESSMRIDVFRAKQAAEENIKASGKKLSAEEQRLVEKMILDGTRDGLALPDAEREKLTKLKKELSQTCLEFSKNFNEENGVVSFTLEELKGVPADVISGYTKRTKDGKEVYDVTFKTPDIFPLFKFAENPETRRIAYERFENRLAINEPIMSKFLGLRRQIAKLLGYPTWADYVTEVKMVKSAKGVKEFLTDLEQKLRPVGLKDREILLALKKKEHDEKGLPFDGEFYLWDYRYYDRKFIEESLNLDDQLVKEYFPVSVVVPAILEIYQNLLGVKFVEIKGETWHPEVQQFAVWEKDAKDESGFIGYCYLDLFPRESKYSHAAVWPLLPGYDKEDGTRSYPLAAMVANLAKPTPQKPALMRHDDVVTFFHEMGHVFHGLLSKTKFARFHGTSVAGDFVEAPSQMLENWCFEPKVLERMSSHYETKEPLDAELIDKIIKSRYVNVGLFYLRQLFFANFDLKVHTDQDPDDYTKLWNEMRENISLVKGRNLGAGQGTFNHIAGGYDAGYYGYTYSLVFAADMYATVFKADPLDPARGKRYREKILLPGGSRDEIDSLKDFLGREPNSEAFIKELFGQSASSLAAQRPVPPPRGTLAAAASQPFSANSGRPAGLSGSIQTPEDFLKAIGRSAETKFTPESWEQLWHTDGAQLRKAGLAVRDRRSVAAFVESYMAGSGGLWLLMYILWSMEKFRQGQDPAEFAHPPKTCEEDSRVGVLTWTGCAKWQEAAV</sequence>
<dbReference type="EMBL" id="JAPEVG010000003">
    <property type="protein sequence ID" value="KAJ8501916.1"/>
    <property type="molecule type" value="Genomic_DNA"/>
</dbReference>
<dbReference type="PANTHER" id="PTHR11804:SF84">
    <property type="entry name" value="SACCHAROLYSIN"/>
    <property type="match status" value="1"/>
</dbReference>
<evidence type="ECO:0000256" key="7">
    <source>
        <dbReference type="ARBA" id="ARBA00022833"/>
    </source>
</evidence>
<dbReference type="InterPro" id="IPR001567">
    <property type="entry name" value="Pept_M3A_M3B_dom"/>
</dbReference>
<accession>A0AAD7XE20</accession>
<evidence type="ECO:0000256" key="9">
    <source>
        <dbReference type="ARBA" id="ARBA00025208"/>
    </source>
</evidence>
<evidence type="ECO:0000256" key="3">
    <source>
        <dbReference type="ARBA" id="ARBA00022490"/>
    </source>
</evidence>
<keyword evidence="12" id="KW-1133">Transmembrane helix</keyword>
<keyword evidence="4 10" id="KW-0645">Protease</keyword>
<dbReference type="SUPFAM" id="SSF55486">
    <property type="entry name" value="Metalloproteases ('zincins'), catalytic domain"/>
    <property type="match status" value="1"/>
</dbReference>
<reference evidence="14" key="1">
    <citation type="submission" date="2022-11" db="EMBL/GenBank/DDBJ databases">
        <title>Genome Sequence of Cubamyces cubensis.</title>
        <authorList>
            <person name="Buettner E."/>
        </authorList>
    </citation>
    <scope>NUCLEOTIDE SEQUENCE</scope>
    <source>
        <strain evidence="14">MPL-01</strain>
    </source>
</reference>
<evidence type="ECO:0000256" key="5">
    <source>
        <dbReference type="ARBA" id="ARBA00022723"/>
    </source>
</evidence>
<dbReference type="GO" id="GO:0046872">
    <property type="term" value="F:metal ion binding"/>
    <property type="evidence" value="ECO:0007669"/>
    <property type="project" value="UniProtKB-UniRule"/>
</dbReference>
<dbReference type="Pfam" id="PF01432">
    <property type="entry name" value="Peptidase_M3"/>
    <property type="match status" value="1"/>
</dbReference>
<dbReference type="Gene3D" id="3.40.390.10">
    <property type="entry name" value="Collagenase (Catalytic Domain)"/>
    <property type="match status" value="1"/>
</dbReference>
<keyword evidence="7 10" id="KW-0862">Zinc</keyword>
<feature type="region of interest" description="Disordered" evidence="11">
    <location>
        <begin position="760"/>
        <end position="793"/>
    </location>
</feature>
<dbReference type="InterPro" id="IPR024079">
    <property type="entry name" value="MetalloPept_cat_dom_sf"/>
</dbReference>
<dbReference type="Gene3D" id="1.10.1370.10">
    <property type="entry name" value="Neurolysin, domain 3"/>
    <property type="match status" value="1"/>
</dbReference>
<dbReference type="GO" id="GO:0006508">
    <property type="term" value="P:proteolysis"/>
    <property type="evidence" value="ECO:0007669"/>
    <property type="project" value="UniProtKB-KW"/>
</dbReference>
<feature type="transmembrane region" description="Helical" evidence="12">
    <location>
        <begin position="842"/>
        <end position="864"/>
    </location>
</feature>
<evidence type="ECO:0000259" key="13">
    <source>
        <dbReference type="SMART" id="SM01238"/>
    </source>
</evidence>
<evidence type="ECO:0000256" key="2">
    <source>
        <dbReference type="ARBA" id="ARBA00006040"/>
    </source>
</evidence>
<dbReference type="GO" id="GO:0006518">
    <property type="term" value="P:peptide metabolic process"/>
    <property type="evidence" value="ECO:0007669"/>
    <property type="project" value="TreeGrafter"/>
</dbReference>
<dbReference type="FunFam" id="3.40.390.10:FF:000006">
    <property type="entry name" value="Thimet oligopeptidase 1"/>
    <property type="match status" value="1"/>
</dbReference>
<evidence type="ECO:0000256" key="8">
    <source>
        <dbReference type="ARBA" id="ARBA00023049"/>
    </source>
</evidence>
<evidence type="ECO:0000313" key="14">
    <source>
        <dbReference type="EMBL" id="KAJ8501916.1"/>
    </source>
</evidence>
<comment type="cofactor">
    <cofactor evidence="10">
        <name>Zn(2+)</name>
        <dbReference type="ChEBI" id="CHEBI:29105"/>
    </cofactor>
    <text evidence="10">Binds 1 zinc ion.</text>
</comment>
<proteinExistence type="inferred from homology"/>
<dbReference type="GO" id="GO:0005758">
    <property type="term" value="C:mitochondrial intermembrane space"/>
    <property type="evidence" value="ECO:0007669"/>
    <property type="project" value="TreeGrafter"/>
</dbReference>
<dbReference type="SMART" id="SM01238">
    <property type="entry name" value="IGR"/>
    <property type="match status" value="1"/>
</dbReference>
<evidence type="ECO:0000313" key="15">
    <source>
        <dbReference type="Proteomes" id="UP001215151"/>
    </source>
</evidence>
<dbReference type="FunFam" id="1.20.1050.40:FF:000001">
    <property type="entry name" value="Thimet oligopeptidase 1"/>
    <property type="match status" value="1"/>
</dbReference>
<name>A0AAD7XE20_9APHY</name>
<evidence type="ECO:0000256" key="12">
    <source>
        <dbReference type="SAM" id="Phobius"/>
    </source>
</evidence>
<dbReference type="CDD" id="cd06455">
    <property type="entry name" value="M3A_TOP"/>
    <property type="match status" value="1"/>
</dbReference>
<dbReference type="InterPro" id="IPR045090">
    <property type="entry name" value="Pept_M3A_M3B"/>
</dbReference>
<keyword evidence="3" id="KW-0963">Cytoplasm</keyword>
<keyword evidence="15" id="KW-1185">Reference proteome</keyword>
<organism evidence="14 15">
    <name type="scientific">Trametes cubensis</name>
    <dbReference type="NCBI Taxonomy" id="1111947"/>
    <lineage>
        <taxon>Eukaryota</taxon>
        <taxon>Fungi</taxon>
        <taxon>Dikarya</taxon>
        <taxon>Basidiomycota</taxon>
        <taxon>Agaricomycotina</taxon>
        <taxon>Agaricomycetes</taxon>
        <taxon>Polyporales</taxon>
        <taxon>Polyporaceae</taxon>
        <taxon>Trametes</taxon>
    </lineage>
</organism>
<dbReference type="GO" id="GO:0004222">
    <property type="term" value="F:metalloendopeptidase activity"/>
    <property type="evidence" value="ECO:0007669"/>
    <property type="project" value="InterPro"/>
</dbReference>
<evidence type="ECO:0000256" key="6">
    <source>
        <dbReference type="ARBA" id="ARBA00022801"/>
    </source>
</evidence>
<dbReference type="InterPro" id="IPR024080">
    <property type="entry name" value="Neurolysin/TOP_N"/>
</dbReference>
<evidence type="ECO:0000256" key="1">
    <source>
        <dbReference type="ARBA" id="ARBA00004496"/>
    </source>
</evidence>